<organism evidence="1 2">
    <name type="scientific">Sinomonas terrae</name>
    <dbReference type="NCBI Taxonomy" id="2908838"/>
    <lineage>
        <taxon>Bacteria</taxon>
        <taxon>Bacillati</taxon>
        <taxon>Actinomycetota</taxon>
        <taxon>Actinomycetes</taxon>
        <taxon>Micrococcales</taxon>
        <taxon>Micrococcaceae</taxon>
        <taxon>Sinomonas</taxon>
    </lineage>
</organism>
<dbReference type="Proteomes" id="UP001202922">
    <property type="component" value="Unassembled WGS sequence"/>
</dbReference>
<comment type="caution">
    <text evidence="1">The sequence shown here is derived from an EMBL/GenBank/DDBJ whole genome shotgun (WGS) entry which is preliminary data.</text>
</comment>
<sequence>MYRRMIQDAGSGPPAASPLRLAVLRLGGAEDGWWEAVICRPDDVEALLGGELADGTHLTFDEPGQLIAWLAEIGASPTRPVPLSGQALAEFACSIELA</sequence>
<reference evidence="1 2" key="1">
    <citation type="submission" date="2022-03" db="EMBL/GenBank/DDBJ databases">
        <title>Sinomonas sp. isolated from a soil.</title>
        <authorList>
            <person name="Han J."/>
            <person name="Kim D.-U."/>
        </authorList>
    </citation>
    <scope>NUCLEOTIDE SEQUENCE [LARGE SCALE GENOMIC DNA]</scope>
    <source>
        <strain evidence="1 2">5-5</strain>
    </source>
</reference>
<evidence type="ECO:0000313" key="2">
    <source>
        <dbReference type="Proteomes" id="UP001202922"/>
    </source>
</evidence>
<proteinExistence type="predicted"/>
<keyword evidence="2" id="KW-1185">Reference proteome</keyword>
<evidence type="ECO:0000313" key="1">
    <source>
        <dbReference type="EMBL" id="MCH6472575.1"/>
    </source>
</evidence>
<accession>A0ABS9U7K5</accession>
<dbReference type="RefSeq" id="WP_241056756.1">
    <property type="nucleotide sequence ID" value="NZ_JAKZBV010000003.1"/>
</dbReference>
<dbReference type="EMBL" id="JAKZBV010000003">
    <property type="protein sequence ID" value="MCH6472575.1"/>
    <property type="molecule type" value="Genomic_DNA"/>
</dbReference>
<protein>
    <submittedName>
        <fullName evidence="1">Uncharacterized protein</fullName>
    </submittedName>
</protein>
<name>A0ABS9U7K5_9MICC</name>
<gene>
    <name evidence="1" type="ORF">L0M17_21880</name>
</gene>